<comment type="caution">
    <text evidence="3">The sequence shown here is derived from an EMBL/GenBank/DDBJ whole genome shotgun (WGS) entry which is preliminary data.</text>
</comment>
<reference evidence="3 4" key="1">
    <citation type="journal article" date="2014" name="PLoS Genet.">
        <title>Phylogenetically driven sequencing of extremely halophilic archaea reveals strategies for static and dynamic osmo-response.</title>
        <authorList>
            <person name="Becker E.A."/>
            <person name="Seitzer P.M."/>
            <person name="Tritt A."/>
            <person name="Larsen D."/>
            <person name="Krusor M."/>
            <person name="Yao A.I."/>
            <person name="Wu D."/>
            <person name="Madern D."/>
            <person name="Eisen J.A."/>
            <person name="Darling A.E."/>
            <person name="Facciotti M.T."/>
        </authorList>
    </citation>
    <scope>NUCLEOTIDE SEQUENCE [LARGE SCALE GENOMIC DNA]</scope>
    <source>
        <strain evidence="3 4">DSM 10284</strain>
    </source>
</reference>
<evidence type="ECO:0000313" key="4">
    <source>
        <dbReference type="Proteomes" id="UP000011509"/>
    </source>
</evidence>
<organism evidence="3 4">
    <name type="scientific">Halorubrum coriense DSM 10284</name>
    <dbReference type="NCBI Taxonomy" id="1227466"/>
    <lineage>
        <taxon>Archaea</taxon>
        <taxon>Methanobacteriati</taxon>
        <taxon>Methanobacteriota</taxon>
        <taxon>Stenosarchaea group</taxon>
        <taxon>Halobacteria</taxon>
        <taxon>Halobacteriales</taxon>
        <taxon>Haloferacaceae</taxon>
        <taxon>Halorubrum</taxon>
    </lineage>
</organism>
<dbReference type="InterPro" id="IPR006311">
    <property type="entry name" value="TAT_signal"/>
</dbReference>
<dbReference type="EMBL" id="AOJL01000032">
    <property type="protein sequence ID" value="ELZ47887.1"/>
    <property type="molecule type" value="Genomic_DNA"/>
</dbReference>
<protein>
    <recommendedName>
        <fullName evidence="2">Envelope protein N-terminal domain-containing protein</fullName>
    </recommendedName>
</protein>
<accession>M0ELW8</accession>
<evidence type="ECO:0000256" key="1">
    <source>
        <dbReference type="SAM" id="MobiDB-lite"/>
    </source>
</evidence>
<feature type="region of interest" description="Disordered" evidence="1">
    <location>
        <begin position="1"/>
        <end position="38"/>
    </location>
</feature>
<evidence type="ECO:0000313" key="3">
    <source>
        <dbReference type="EMBL" id="ELZ47887.1"/>
    </source>
</evidence>
<dbReference type="InterPro" id="IPR058677">
    <property type="entry name" value="ORF4_N"/>
</dbReference>
<feature type="domain" description="Envelope protein N-terminal" evidence="2">
    <location>
        <begin position="148"/>
        <end position="441"/>
    </location>
</feature>
<gene>
    <name evidence="3" type="ORF">C464_08195</name>
</gene>
<dbReference type="InterPro" id="IPR019546">
    <property type="entry name" value="TAT_signal_bac_arc"/>
</dbReference>
<dbReference type="STRING" id="1227466.C464_08195"/>
<proteinExistence type="predicted"/>
<dbReference type="Proteomes" id="UP000011509">
    <property type="component" value="Unassembled WGS sequence"/>
</dbReference>
<dbReference type="PROSITE" id="PS51318">
    <property type="entry name" value="TAT"/>
    <property type="match status" value="1"/>
</dbReference>
<dbReference type="RefSeq" id="WP_006113152.1">
    <property type="nucleotide sequence ID" value="NZ_AOJL01000032.1"/>
</dbReference>
<dbReference type="Pfam" id="PF26255">
    <property type="entry name" value="Viral_env_HRPV"/>
    <property type="match status" value="1"/>
</dbReference>
<dbReference type="NCBIfam" id="TIGR01409">
    <property type="entry name" value="TAT_signal_seq"/>
    <property type="match status" value="1"/>
</dbReference>
<feature type="region of interest" description="Disordered" evidence="1">
    <location>
        <begin position="56"/>
        <end position="76"/>
    </location>
</feature>
<name>M0ELW8_9EURY</name>
<evidence type="ECO:0000259" key="2">
    <source>
        <dbReference type="Pfam" id="PF26255"/>
    </source>
</evidence>
<sequence length="639" mass="69257">MSDENNTQHADGDGNDIVNDGSDDSDTIGSDRVSGTSRRGFMKRAAVGTAAVGALGSGGAGTVAAQNETDTDRFESSEEIRNYIATDNGIYAAQTPTQKESLGIAYTASPLGVLSAAVAGATDPDHTTVDYMQEYIFGPFEVETKSPNAQVVDNEVYYDMKGSYQTFNDLITVMMDLDDLYAILYNIIEVATVEARREQMGEQQAIGHVRQAAYDRIAIWQENYARTCEQLGIRLTGDWGWHMTAQAGDDNWQPANYYGLNYSNHTADDWGIQSLNTTLTGELTLVNGETIEIEHMNIQTKANGSWQLVPLMLAHQNTGHDLFPDMDLWSEGTYGSEGYPNHTLFLNYEPPGQSKIHLDLTYPSQSDVFDTQGKWGLDDVNALYDEFVTLVDTIETEIEEFVTNHYANIDPDEIEDPKNRTPGGMLTEAGEDWAITGDAAYTRYFELSQGRYAADGPATVAVYKSTNAADITDSMEADDRYTESYPVVQNTGEQIDTSELVNDSETELPAEVGGLIVGKAYDADSEAVGNINIHDKDGSRSLDAADAFVIEAFETAEGESLPLLPIRTYAPETLNNFDLQDLYDRRQDAAEDYDRIIIDDGSSGGGAAGGGGPLGDNALVYALGGGLAATIAALGLGGD</sequence>
<keyword evidence="4" id="KW-1185">Reference proteome</keyword>
<dbReference type="PATRIC" id="fig|1227466.3.peg.1649"/>
<dbReference type="AlphaFoldDB" id="M0ELW8"/>